<protein>
    <recommendedName>
        <fullName evidence="7">Helix-turn-helix domain-containing protein</fullName>
    </recommendedName>
</protein>
<evidence type="ECO:0008006" key="7">
    <source>
        <dbReference type="Google" id="ProtNLM"/>
    </source>
</evidence>
<keyword evidence="6" id="KW-1185">Reference proteome</keyword>
<evidence type="ECO:0000256" key="1">
    <source>
        <dbReference type="ARBA" id="ARBA00023015"/>
    </source>
</evidence>
<dbReference type="RefSeq" id="WP_343773327.1">
    <property type="nucleotide sequence ID" value="NZ_BAAADV010000001.1"/>
</dbReference>
<accession>A0AAV3T7P5</accession>
<dbReference type="InterPro" id="IPR031803">
    <property type="entry name" value="BAT_GAF/HTH-assoc"/>
</dbReference>
<evidence type="ECO:0000313" key="5">
    <source>
        <dbReference type="EMBL" id="GAA0669922.1"/>
    </source>
</evidence>
<keyword evidence="1" id="KW-0805">Transcription regulation</keyword>
<dbReference type="InterPro" id="IPR007050">
    <property type="entry name" value="HTH_bacterioopsin"/>
</dbReference>
<feature type="domain" description="Bacterioopsin transcriptional activator GAF and HTH associated" evidence="4">
    <location>
        <begin position="27"/>
        <end position="134"/>
    </location>
</feature>
<proteinExistence type="predicted"/>
<sequence length="221" mass="24402">MSVIAELRIPAADFELGRILDVSGYVSVELETLVPVADRAVPFFWVHGVDTEAFAVRLESRPVVEGVEIVEEFDDQTLYGLDWNVEDDPFLSAVRDQCGQILRATGGGDEWRFELRFPDHDALSAFRAYCTDADVSLSVERVYHPGQPDAGPRFGLTDHQHEALTLAVEMGYYDVPRRCNTVEVAAELGISDQALTERLRRGISTLAANTIFARADAAAAD</sequence>
<gene>
    <name evidence="5" type="ORF">GCM10009020_15050</name>
</gene>
<dbReference type="AlphaFoldDB" id="A0AAV3T7P5"/>
<evidence type="ECO:0000256" key="2">
    <source>
        <dbReference type="ARBA" id="ARBA00023163"/>
    </source>
</evidence>
<dbReference type="Pfam" id="PF15915">
    <property type="entry name" value="BAT"/>
    <property type="match status" value="1"/>
</dbReference>
<name>A0AAV3T7P5_9EURY</name>
<evidence type="ECO:0000313" key="6">
    <source>
        <dbReference type="Proteomes" id="UP001500420"/>
    </source>
</evidence>
<feature type="domain" description="HTH bat-type" evidence="3">
    <location>
        <begin position="156"/>
        <end position="207"/>
    </location>
</feature>
<dbReference type="Proteomes" id="UP001500420">
    <property type="component" value="Unassembled WGS sequence"/>
</dbReference>
<keyword evidence="2" id="KW-0804">Transcription</keyword>
<reference evidence="5 6" key="1">
    <citation type="journal article" date="2019" name="Int. J. Syst. Evol. Microbiol.">
        <title>The Global Catalogue of Microorganisms (GCM) 10K type strain sequencing project: providing services to taxonomists for standard genome sequencing and annotation.</title>
        <authorList>
            <consortium name="The Broad Institute Genomics Platform"/>
            <consortium name="The Broad Institute Genome Sequencing Center for Infectious Disease"/>
            <person name="Wu L."/>
            <person name="Ma J."/>
        </authorList>
    </citation>
    <scope>NUCLEOTIDE SEQUENCE [LARGE SCALE GENOMIC DNA]</scope>
    <source>
        <strain evidence="5 6">JCM 16328</strain>
    </source>
</reference>
<dbReference type="EMBL" id="BAAADV010000001">
    <property type="protein sequence ID" value="GAA0669922.1"/>
    <property type="molecule type" value="Genomic_DNA"/>
</dbReference>
<dbReference type="PANTHER" id="PTHR34236:SF1">
    <property type="entry name" value="DIMETHYL SULFOXIDE REDUCTASE TRANSCRIPTIONAL ACTIVATOR"/>
    <property type="match status" value="1"/>
</dbReference>
<dbReference type="PANTHER" id="PTHR34236">
    <property type="entry name" value="DIMETHYL SULFOXIDE REDUCTASE TRANSCRIPTIONAL ACTIVATOR"/>
    <property type="match status" value="1"/>
</dbReference>
<evidence type="ECO:0000259" key="4">
    <source>
        <dbReference type="Pfam" id="PF15915"/>
    </source>
</evidence>
<dbReference type="Pfam" id="PF04967">
    <property type="entry name" value="HTH_10"/>
    <property type="match status" value="1"/>
</dbReference>
<evidence type="ECO:0000259" key="3">
    <source>
        <dbReference type="Pfam" id="PF04967"/>
    </source>
</evidence>
<organism evidence="5 6">
    <name type="scientific">Natronoarchaeum mannanilyticum</name>
    <dbReference type="NCBI Taxonomy" id="926360"/>
    <lineage>
        <taxon>Archaea</taxon>
        <taxon>Methanobacteriati</taxon>
        <taxon>Methanobacteriota</taxon>
        <taxon>Stenosarchaea group</taxon>
        <taxon>Halobacteria</taxon>
        <taxon>Halobacteriales</taxon>
        <taxon>Natronoarchaeaceae</taxon>
    </lineage>
</organism>
<comment type="caution">
    <text evidence="5">The sequence shown here is derived from an EMBL/GenBank/DDBJ whole genome shotgun (WGS) entry which is preliminary data.</text>
</comment>